<feature type="region of interest" description="Disordered" evidence="1">
    <location>
        <begin position="1"/>
        <end position="44"/>
    </location>
</feature>
<dbReference type="EMBL" id="BAAAHB010000044">
    <property type="protein sequence ID" value="GAA0473362.1"/>
    <property type="molecule type" value="Genomic_DNA"/>
</dbReference>
<comment type="caution">
    <text evidence="2">The sequence shown here is derived from an EMBL/GenBank/DDBJ whole genome shotgun (WGS) entry which is preliminary data.</text>
</comment>
<organism evidence="2 3">
    <name type="scientific">Streptomyces stramineus</name>
    <dbReference type="NCBI Taxonomy" id="173861"/>
    <lineage>
        <taxon>Bacteria</taxon>
        <taxon>Bacillati</taxon>
        <taxon>Actinomycetota</taxon>
        <taxon>Actinomycetes</taxon>
        <taxon>Kitasatosporales</taxon>
        <taxon>Streptomycetaceae</taxon>
        <taxon>Streptomyces</taxon>
    </lineage>
</organism>
<protein>
    <submittedName>
        <fullName evidence="2">Uncharacterized protein</fullName>
    </submittedName>
</protein>
<proteinExistence type="predicted"/>
<sequence>MATAAAAAAVTAARAGQGDYCNGEDRGRADMTKLHAENSPDELA</sequence>
<feature type="compositionally biased region" description="Low complexity" evidence="1">
    <location>
        <begin position="1"/>
        <end position="15"/>
    </location>
</feature>
<gene>
    <name evidence="2" type="ORF">GCM10009544_39190</name>
</gene>
<evidence type="ECO:0000256" key="1">
    <source>
        <dbReference type="SAM" id="MobiDB-lite"/>
    </source>
</evidence>
<accession>A0ABN1ACV3</accession>
<reference evidence="2 3" key="1">
    <citation type="journal article" date="2019" name="Int. J. Syst. Evol. Microbiol.">
        <title>The Global Catalogue of Microorganisms (GCM) 10K type strain sequencing project: providing services to taxonomists for standard genome sequencing and annotation.</title>
        <authorList>
            <consortium name="The Broad Institute Genomics Platform"/>
            <consortium name="The Broad Institute Genome Sequencing Center for Infectious Disease"/>
            <person name="Wu L."/>
            <person name="Ma J."/>
        </authorList>
    </citation>
    <scope>NUCLEOTIDE SEQUENCE [LARGE SCALE GENOMIC DNA]</scope>
    <source>
        <strain evidence="2 3">JCM 10649</strain>
    </source>
</reference>
<evidence type="ECO:0000313" key="2">
    <source>
        <dbReference type="EMBL" id="GAA0473362.1"/>
    </source>
</evidence>
<name>A0ABN1ACV3_9ACTN</name>
<evidence type="ECO:0000313" key="3">
    <source>
        <dbReference type="Proteomes" id="UP001499895"/>
    </source>
</evidence>
<keyword evidence="3" id="KW-1185">Reference proteome</keyword>
<dbReference type="Proteomes" id="UP001499895">
    <property type="component" value="Unassembled WGS sequence"/>
</dbReference>
<feature type="compositionally biased region" description="Basic and acidic residues" evidence="1">
    <location>
        <begin position="23"/>
        <end position="38"/>
    </location>
</feature>